<name>A0A9P1GA41_9DINO</name>
<feature type="transmembrane region" description="Helical" evidence="7">
    <location>
        <begin position="436"/>
        <end position="456"/>
    </location>
</feature>
<feature type="transmembrane region" description="Helical" evidence="7">
    <location>
        <begin position="164"/>
        <end position="185"/>
    </location>
</feature>
<dbReference type="Proteomes" id="UP001152797">
    <property type="component" value="Unassembled WGS sequence"/>
</dbReference>
<evidence type="ECO:0000256" key="7">
    <source>
        <dbReference type="SAM" id="Phobius"/>
    </source>
</evidence>
<sequence length="744" mass="78463">MQPLAYFAVRSLLGWLQWVEKAEHAFISNPLLLVAAGAAHCWAVVYALFIAIHTRAMRFEGYHEGYTEHLPFWVSWTENLAVASMGIWWAAGFSTAAIRIIDDDARGLPMDGGDVQVNKFIRILRSERLHDGLALAHTLSCIGLFISIILLCIAMGLMKGSVTACELCLCFVALGFAAPHALVAARRLDFSPPKKTEDAPVASAAAEAAAQEAVLSCAMLLRPLDLSFVSSWHLLIRLAMRALEVLAVAFLAVTRSRLILAMGEYQEPLLSRVEPCTEKAKRSAEVQTPLQAVVSYLDAAFTVTERGSSVSQEIRAGLVTWVTMSYIVVVNPIILSARFADGSSPISFHAACRATCLSAAFASGFVGLAANLPFGLAAGMGLNSYLRYGIIDRLGLGPEGALAACFVQAVLFAFLAASGAVDKVQGALPSALKSSITVAIGVFQAFVGLQLMGLIVKSDTTLVALGDLSQPNLWLAFTATLLVAGLLIRKVTGALLLGICFTAAASYLLGLPNPNQDPSAGLSAGTGLSAKLFDLDFTPMLEKPQEFGTAVLCLLFIVVFDTAGVQHGIGQQAGLLDRRGFLPGAKYGYLGSAFGSGLGAVMGTSPVIIHNESAAGVQEGGRTGLCAMTTAVLFLLSPVLVPVIELIPPEATAPCLVLVGSMMMGPVKDIDFGDLRIALPAFLTICITPLAYSISFGIFVGIASYYVLGCVLWLAEVASVGGKTVQPSFLAISGDDDELIPEVP</sequence>
<keyword evidence="10" id="KW-1185">Reference proteome</keyword>
<accession>A0A9P1GA41</accession>
<dbReference type="GO" id="GO:0012505">
    <property type="term" value="C:endomembrane system"/>
    <property type="evidence" value="ECO:0007669"/>
    <property type="project" value="UniProtKB-SubCell"/>
</dbReference>
<keyword evidence="6 7" id="KW-0472">Membrane</keyword>
<reference evidence="9" key="2">
    <citation type="submission" date="2024-04" db="EMBL/GenBank/DDBJ databases">
        <authorList>
            <person name="Chen Y."/>
            <person name="Shah S."/>
            <person name="Dougan E. K."/>
            <person name="Thang M."/>
            <person name="Chan C."/>
        </authorList>
    </citation>
    <scope>NUCLEOTIDE SEQUENCE [LARGE SCALE GENOMIC DNA]</scope>
</reference>
<feature type="transmembrane region" description="Helical" evidence="7">
    <location>
        <begin position="677"/>
        <end position="707"/>
    </location>
</feature>
<comment type="subcellular location">
    <subcellularLocation>
        <location evidence="1">Endomembrane system</location>
        <topology evidence="1">Multi-pass membrane protein</topology>
    </subcellularLocation>
</comment>
<comment type="similarity">
    <text evidence="2">Belongs to the nucleobase:cation symporter-2 (NCS2) (TC 2.A.40) family. Azg-like subfamily.</text>
</comment>
<evidence type="ECO:0000256" key="3">
    <source>
        <dbReference type="ARBA" id="ARBA00022448"/>
    </source>
</evidence>
<evidence type="ECO:0000256" key="6">
    <source>
        <dbReference type="ARBA" id="ARBA00023136"/>
    </source>
</evidence>
<comment type="caution">
    <text evidence="8">The sequence shown here is derived from an EMBL/GenBank/DDBJ whole genome shotgun (WGS) entry which is preliminary data.</text>
</comment>
<keyword evidence="5 7" id="KW-1133">Transmembrane helix</keyword>
<dbReference type="EMBL" id="CAMXCT020003235">
    <property type="protein sequence ID" value="CAL1156625.1"/>
    <property type="molecule type" value="Genomic_DNA"/>
</dbReference>
<feature type="transmembrane region" description="Helical" evidence="7">
    <location>
        <begin position="394"/>
        <end position="416"/>
    </location>
</feature>
<feature type="transmembrane region" description="Helical" evidence="7">
    <location>
        <begin position="134"/>
        <end position="157"/>
    </location>
</feature>
<dbReference type="GO" id="GO:0005345">
    <property type="term" value="F:purine nucleobase transmembrane transporter activity"/>
    <property type="evidence" value="ECO:0007669"/>
    <property type="project" value="TreeGrafter"/>
</dbReference>
<keyword evidence="4 7" id="KW-0812">Transmembrane</keyword>
<dbReference type="InterPro" id="IPR006043">
    <property type="entry name" value="NCS2"/>
</dbReference>
<evidence type="ECO:0000313" key="9">
    <source>
        <dbReference type="EMBL" id="CAL1156625.1"/>
    </source>
</evidence>
<evidence type="ECO:0000256" key="1">
    <source>
        <dbReference type="ARBA" id="ARBA00004127"/>
    </source>
</evidence>
<protein>
    <submittedName>
        <fullName evidence="8">Uncharacterized protein</fullName>
    </submittedName>
</protein>
<evidence type="ECO:0000256" key="5">
    <source>
        <dbReference type="ARBA" id="ARBA00022989"/>
    </source>
</evidence>
<feature type="transmembrane region" description="Helical" evidence="7">
    <location>
        <begin position="360"/>
        <end position="382"/>
    </location>
</feature>
<dbReference type="GO" id="GO:0005886">
    <property type="term" value="C:plasma membrane"/>
    <property type="evidence" value="ECO:0007669"/>
    <property type="project" value="TreeGrafter"/>
</dbReference>
<dbReference type="Pfam" id="PF00860">
    <property type="entry name" value="Xan_ur_permease"/>
    <property type="match status" value="1"/>
</dbReference>
<dbReference type="OrthoDB" id="431212at2759"/>
<organism evidence="8">
    <name type="scientific">Cladocopium goreaui</name>
    <dbReference type="NCBI Taxonomy" id="2562237"/>
    <lineage>
        <taxon>Eukaryota</taxon>
        <taxon>Sar</taxon>
        <taxon>Alveolata</taxon>
        <taxon>Dinophyceae</taxon>
        <taxon>Suessiales</taxon>
        <taxon>Symbiodiniaceae</taxon>
        <taxon>Cladocopium</taxon>
    </lineage>
</organism>
<feature type="transmembrane region" description="Helical" evidence="7">
    <location>
        <begin position="80"/>
        <end position="101"/>
    </location>
</feature>
<feature type="transmembrane region" description="Helical" evidence="7">
    <location>
        <begin position="494"/>
        <end position="511"/>
    </location>
</feature>
<keyword evidence="3" id="KW-0813">Transport</keyword>
<feature type="transmembrane region" description="Helical" evidence="7">
    <location>
        <begin position="468"/>
        <end position="488"/>
    </location>
</feature>
<dbReference type="AlphaFoldDB" id="A0A9P1GA41"/>
<gene>
    <name evidence="8" type="ORF">C1SCF055_LOCUS29133</name>
</gene>
<feature type="transmembrane region" description="Helical" evidence="7">
    <location>
        <begin position="589"/>
        <end position="609"/>
    </location>
</feature>
<evidence type="ECO:0000313" key="10">
    <source>
        <dbReference type="Proteomes" id="UP001152797"/>
    </source>
</evidence>
<evidence type="ECO:0000256" key="4">
    <source>
        <dbReference type="ARBA" id="ARBA00022692"/>
    </source>
</evidence>
<dbReference type="InterPro" id="IPR045018">
    <property type="entry name" value="Azg-like"/>
</dbReference>
<dbReference type="EMBL" id="CAMXCT010003235">
    <property type="protein sequence ID" value="CAI4003250.1"/>
    <property type="molecule type" value="Genomic_DNA"/>
</dbReference>
<dbReference type="PANTHER" id="PTHR43337">
    <property type="entry name" value="XANTHINE/URACIL PERMEASE C887.17-RELATED"/>
    <property type="match status" value="1"/>
</dbReference>
<dbReference type="PANTHER" id="PTHR43337:SF1">
    <property type="entry name" value="XANTHINE_URACIL PERMEASE C887.17-RELATED"/>
    <property type="match status" value="1"/>
</dbReference>
<dbReference type="EMBL" id="CAMXCT030003235">
    <property type="protein sequence ID" value="CAL4790562.1"/>
    <property type="molecule type" value="Genomic_DNA"/>
</dbReference>
<feature type="transmembrane region" description="Helical" evidence="7">
    <location>
        <begin position="547"/>
        <end position="569"/>
    </location>
</feature>
<feature type="transmembrane region" description="Helical" evidence="7">
    <location>
        <begin position="31"/>
        <end position="52"/>
    </location>
</feature>
<evidence type="ECO:0000313" key="8">
    <source>
        <dbReference type="EMBL" id="CAI4003250.1"/>
    </source>
</evidence>
<feature type="transmembrane region" description="Helical" evidence="7">
    <location>
        <begin position="234"/>
        <end position="253"/>
    </location>
</feature>
<feature type="transmembrane region" description="Helical" evidence="7">
    <location>
        <begin position="621"/>
        <end position="640"/>
    </location>
</feature>
<evidence type="ECO:0000256" key="2">
    <source>
        <dbReference type="ARBA" id="ARBA00005697"/>
    </source>
</evidence>
<proteinExistence type="inferred from homology"/>
<reference evidence="8" key="1">
    <citation type="submission" date="2022-10" db="EMBL/GenBank/DDBJ databases">
        <authorList>
            <person name="Chen Y."/>
            <person name="Dougan E. K."/>
            <person name="Chan C."/>
            <person name="Rhodes N."/>
            <person name="Thang M."/>
        </authorList>
    </citation>
    <scope>NUCLEOTIDE SEQUENCE</scope>
</reference>